<dbReference type="Pfam" id="PF00067">
    <property type="entry name" value="p450"/>
    <property type="match status" value="1"/>
</dbReference>
<evidence type="ECO:0000256" key="8">
    <source>
        <dbReference type="PIRSR" id="PIRSR602401-1"/>
    </source>
</evidence>
<dbReference type="CDD" id="cd11062">
    <property type="entry name" value="CYP58-like"/>
    <property type="match status" value="1"/>
</dbReference>
<keyword evidence="7 9" id="KW-0503">Monooxygenase</keyword>
<dbReference type="SUPFAM" id="SSF48264">
    <property type="entry name" value="Cytochrome P450"/>
    <property type="match status" value="1"/>
</dbReference>
<reference evidence="10 11" key="1">
    <citation type="journal article" date="2023" name="IMA Fungus">
        <title>Comparative genomic study of the Penicillium genus elucidates a diverse pangenome and 15 lateral gene transfer events.</title>
        <authorList>
            <person name="Petersen C."/>
            <person name="Sorensen T."/>
            <person name="Nielsen M.R."/>
            <person name="Sondergaard T.E."/>
            <person name="Sorensen J.L."/>
            <person name="Fitzpatrick D.A."/>
            <person name="Frisvad J.C."/>
            <person name="Nielsen K.L."/>
        </authorList>
    </citation>
    <scope>NUCLEOTIDE SEQUENCE [LARGE SCALE GENOMIC DNA]</scope>
    <source>
        <strain evidence="10 11">IBT 35679</strain>
    </source>
</reference>
<gene>
    <name evidence="10" type="ORF">N7494_001972</name>
</gene>
<accession>A0AAD6GIC7</accession>
<dbReference type="InterPro" id="IPR050121">
    <property type="entry name" value="Cytochrome_P450_monoxygenase"/>
</dbReference>
<comment type="caution">
    <text evidence="10">The sequence shown here is derived from an EMBL/GenBank/DDBJ whole genome shotgun (WGS) entry which is preliminary data.</text>
</comment>
<dbReference type="PANTHER" id="PTHR24305:SF157">
    <property type="entry name" value="N-ACETYLTRYPTOPHAN 6-HYDROXYLASE IVOC-RELATED"/>
    <property type="match status" value="1"/>
</dbReference>
<dbReference type="Proteomes" id="UP001220324">
    <property type="component" value="Unassembled WGS sequence"/>
</dbReference>
<organism evidence="10 11">
    <name type="scientific">Penicillium frequentans</name>
    <dbReference type="NCBI Taxonomy" id="3151616"/>
    <lineage>
        <taxon>Eukaryota</taxon>
        <taxon>Fungi</taxon>
        <taxon>Dikarya</taxon>
        <taxon>Ascomycota</taxon>
        <taxon>Pezizomycotina</taxon>
        <taxon>Eurotiomycetes</taxon>
        <taxon>Eurotiomycetidae</taxon>
        <taxon>Eurotiales</taxon>
        <taxon>Aspergillaceae</taxon>
        <taxon>Penicillium</taxon>
    </lineage>
</organism>
<dbReference type="Gene3D" id="1.10.630.10">
    <property type="entry name" value="Cytochrome P450"/>
    <property type="match status" value="1"/>
</dbReference>
<dbReference type="InterPro" id="IPR001128">
    <property type="entry name" value="Cyt_P450"/>
</dbReference>
<evidence type="ECO:0000256" key="5">
    <source>
        <dbReference type="ARBA" id="ARBA00023002"/>
    </source>
</evidence>
<keyword evidence="3 8" id="KW-0349">Heme</keyword>
<evidence type="ECO:0000256" key="4">
    <source>
        <dbReference type="ARBA" id="ARBA00022723"/>
    </source>
</evidence>
<dbReference type="PRINTS" id="PR00463">
    <property type="entry name" value="EP450I"/>
</dbReference>
<dbReference type="PRINTS" id="PR00385">
    <property type="entry name" value="P450"/>
</dbReference>
<evidence type="ECO:0000256" key="6">
    <source>
        <dbReference type="ARBA" id="ARBA00023004"/>
    </source>
</evidence>
<keyword evidence="6 8" id="KW-0408">Iron</keyword>
<dbReference type="EMBL" id="JAQIZZ010000002">
    <property type="protein sequence ID" value="KAJ5552594.1"/>
    <property type="molecule type" value="Genomic_DNA"/>
</dbReference>
<evidence type="ECO:0000256" key="1">
    <source>
        <dbReference type="ARBA" id="ARBA00001971"/>
    </source>
</evidence>
<name>A0AAD6GIC7_9EURO</name>
<sequence length="486" mass="54750">MANLVTVGAGGILISLVIRLIYRVYFHPLSNIPGPKLAAATSAYIFYFNVIKQGTFIWQLERLHEVYGPIVRVSPREVHIKDSDYYDDIYASSLRRREKDLITCLPEDHRERRAPFEKFFSRSAIAKMEETIQSSLDQLCEHLTSACKSYKVVNLDAGFAGMTADIIHKYTLGYNSGNLDNEDFNENVRDGVNALFRGAHLLFFLPFLQTFFGSLPLSVLKWINPSAYILANQKMGVHNHVVDALAGKRTDNGSIMESLASNGLAQHLRGATRLTNEAFSILIGGTETTGRSLSLGFFNILSDSTVRARMREELQSVMPTPQARPTWNQLEQLPYLSGVILETLRLSTGIANRSPRVAPTETLIYKGHIIPPGTLISQTNYFVLMDPEIFPDPHTFDPDRWARAAARGEPLQRYLVNFSKGSRICLGMHLAYAEIYLAFATLVRQFEFELYDTTEKNITFTRDFGTPYPDEGNFSLKVLVKALVQE</sequence>
<dbReference type="AlphaFoldDB" id="A0AAD6GIC7"/>
<dbReference type="PROSITE" id="PS00086">
    <property type="entry name" value="CYTOCHROME_P450"/>
    <property type="match status" value="1"/>
</dbReference>
<comment type="cofactor">
    <cofactor evidence="1 8">
        <name>heme</name>
        <dbReference type="ChEBI" id="CHEBI:30413"/>
    </cofactor>
</comment>
<keyword evidence="4 8" id="KW-0479">Metal-binding</keyword>
<evidence type="ECO:0000256" key="9">
    <source>
        <dbReference type="RuleBase" id="RU000461"/>
    </source>
</evidence>
<dbReference type="GO" id="GO:0016705">
    <property type="term" value="F:oxidoreductase activity, acting on paired donors, with incorporation or reduction of molecular oxygen"/>
    <property type="evidence" value="ECO:0007669"/>
    <property type="project" value="InterPro"/>
</dbReference>
<dbReference type="PANTHER" id="PTHR24305">
    <property type="entry name" value="CYTOCHROME P450"/>
    <property type="match status" value="1"/>
</dbReference>
<evidence type="ECO:0008006" key="12">
    <source>
        <dbReference type="Google" id="ProtNLM"/>
    </source>
</evidence>
<dbReference type="GO" id="GO:0020037">
    <property type="term" value="F:heme binding"/>
    <property type="evidence" value="ECO:0007669"/>
    <property type="project" value="InterPro"/>
</dbReference>
<evidence type="ECO:0000313" key="11">
    <source>
        <dbReference type="Proteomes" id="UP001220324"/>
    </source>
</evidence>
<dbReference type="GO" id="GO:0043386">
    <property type="term" value="P:mycotoxin biosynthetic process"/>
    <property type="evidence" value="ECO:0007669"/>
    <property type="project" value="UniProtKB-ARBA"/>
</dbReference>
<dbReference type="InterPro" id="IPR036396">
    <property type="entry name" value="Cyt_P450_sf"/>
</dbReference>
<dbReference type="GO" id="GO:0005506">
    <property type="term" value="F:iron ion binding"/>
    <property type="evidence" value="ECO:0007669"/>
    <property type="project" value="InterPro"/>
</dbReference>
<evidence type="ECO:0000256" key="7">
    <source>
        <dbReference type="ARBA" id="ARBA00023033"/>
    </source>
</evidence>
<evidence type="ECO:0000256" key="2">
    <source>
        <dbReference type="ARBA" id="ARBA00010617"/>
    </source>
</evidence>
<comment type="similarity">
    <text evidence="2 9">Belongs to the cytochrome P450 family.</text>
</comment>
<dbReference type="GO" id="GO:0004497">
    <property type="term" value="F:monooxygenase activity"/>
    <property type="evidence" value="ECO:0007669"/>
    <property type="project" value="UniProtKB-KW"/>
</dbReference>
<keyword evidence="5 9" id="KW-0560">Oxidoreductase</keyword>
<protein>
    <recommendedName>
        <fullName evidence="12">Trichodiene oxygenase</fullName>
    </recommendedName>
</protein>
<evidence type="ECO:0000313" key="10">
    <source>
        <dbReference type="EMBL" id="KAJ5552594.1"/>
    </source>
</evidence>
<feature type="binding site" description="axial binding residue" evidence="8">
    <location>
        <position position="425"/>
    </location>
    <ligand>
        <name>heme</name>
        <dbReference type="ChEBI" id="CHEBI:30413"/>
    </ligand>
    <ligandPart>
        <name>Fe</name>
        <dbReference type="ChEBI" id="CHEBI:18248"/>
    </ligandPart>
</feature>
<dbReference type="InterPro" id="IPR002401">
    <property type="entry name" value="Cyt_P450_E_grp-I"/>
</dbReference>
<evidence type="ECO:0000256" key="3">
    <source>
        <dbReference type="ARBA" id="ARBA00022617"/>
    </source>
</evidence>
<dbReference type="InterPro" id="IPR017972">
    <property type="entry name" value="Cyt_P450_CS"/>
</dbReference>
<proteinExistence type="inferred from homology"/>
<keyword evidence="11" id="KW-1185">Reference proteome</keyword>